<dbReference type="EMBL" id="REGN01009689">
    <property type="protein sequence ID" value="RNA00575.1"/>
    <property type="molecule type" value="Genomic_DNA"/>
</dbReference>
<dbReference type="AlphaFoldDB" id="A0A3M7PP89"/>
<protein>
    <submittedName>
        <fullName evidence="1">Uncharacterized protein</fullName>
    </submittedName>
</protein>
<accession>A0A3M7PP89</accession>
<gene>
    <name evidence="1" type="ORF">BpHYR1_053081</name>
</gene>
<evidence type="ECO:0000313" key="2">
    <source>
        <dbReference type="Proteomes" id="UP000276133"/>
    </source>
</evidence>
<sequence>CILGYRKKILIKKNARIKLKIILKEELLSQRHVFENDLHPCYRKENFQSELCYQIWKNKKIDDIDNMLKKFEHVVYDNDALKKEKLEKYIQKLSNFGALYQKLVEQIFKNLKNNRSFRLTRHI</sequence>
<reference evidence="1 2" key="1">
    <citation type="journal article" date="2018" name="Sci. Rep.">
        <title>Genomic signatures of local adaptation to the degree of environmental predictability in rotifers.</title>
        <authorList>
            <person name="Franch-Gras L."/>
            <person name="Hahn C."/>
            <person name="Garcia-Roger E.M."/>
            <person name="Carmona M.J."/>
            <person name="Serra M."/>
            <person name="Gomez A."/>
        </authorList>
    </citation>
    <scope>NUCLEOTIDE SEQUENCE [LARGE SCALE GENOMIC DNA]</scope>
    <source>
        <strain evidence="1">HYR1</strain>
    </source>
</reference>
<dbReference type="Proteomes" id="UP000276133">
    <property type="component" value="Unassembled WGS sequence"/>
</dbReference>
<name>A0A3M7PP89_BRAPC</name>
<comment type="caution">
    <text evidence="1">The sequence shown here is derived from an EMBL/GenBank/DDBJ whole genome shotgun (WGS) entry which is preliminary data.</text>
</comment>
<proteinExistence type="predicted"/>
<evidence type="ECO:0000313" key="1">
    <source>
        <dbReference type="EMBL" id="RNA00575.1"/>
    </source>
</evidence>
<keyword evidence="2" id="KW-1185">Reference proteome</keyword>
<organism evidence="1 2">
    <name type="scientific">Brachionus plicatilis</name>
    <name type="common">Marine rotifer</name>
    <name type="synonym">Brachionus muelleri</name>
    <dbReference type="NCBI Taxonomy" id="10195"/>
    <lineage>
        <taxon>Eukaryota</taxon>
        <taxon>Metazoa</taxon>
        <taxon>Spiralia</taxon>
        <taxon>Gnathifera</taxon>
        <taxon>Rotifera</taxon>
        <taxon>Eurotatoria</taxon>
        <taxon>Monogononta</taxon>
        <taxon>Pseudotrocha</taxon>
        <taxon>Ploima</taxon>
        <taxon>Brachionidae</taxon>
        <taxon>Brachionus</taxon>
    </lineage>
</organism>
<feature type="non-terminal residue" evidence="1">
    <location>
        <position position="1"/>
    </location>
</feature>